<feature type="domain" description="Response regulatory" evidence="2">
    <location>
        <begin position="1"/>
        <end position="65"/>
    </location>
</feature>
<comment type="caution">
    <text evidence="3">The sequence shown here is derived from an EMBL/GenBank/DDBJ whole genome shotgun (WGS) entry which is preliminary data.</text>
</comment>
<dbReference type="Pfam" id="PF00072">
    <property type="entry name" value="Response_reg"/>
    <property type="match status" value="1"/>
</dbReference>
<evidence type="ECO:0000256" key="1">
    <source>
        <dbReference type="ARBA" id="ARBA00022553"/>
    </source>
</evidence>
<keyword evidence="1" id="KW-0597">Phosphoprotein</keyword>
<dbReference type="AlphaFoldDB" id="A0A645ESW4"/>
<dbReference type="Gene3D" id="3.40.50.2300">
    <property type="match status" value="1"/>
</dbReference>
<keyword evidence="3" id="KW-0808">Transferase</keyword>
<evidence type="ECO:0000259" key="2">
    <source>
        <dbReference type="PROSITE" id="PS50110"/>
    </source>
</evidence>
<dbReference type="GO" id="GO:0004673">
    <property type="term" value="F:protein histidine kinase activity"/>
    <property type="evidence" value="ECO:0007669"/>
    <property type="project" value="UniProtKB-EC"/>
</dbReference>
<dbReference type="SUPFAM" id="SSF52172">
    <property type="entry name" value="CheY-like"/>
    <property type="match status" value="1"/>
</dbReference>
<evidence type="ECO:0000313" key="3">
    <source>
        <dbReference type="EMBL" id="MPN05108.1"/>
    </source>
</evidence>
<accession>A0A645ESW4</accession>
<gene>
    <name evidence="3" type="primary">rcsC_223</name>
    <name evidence="3" type="ORF">SDC9_152358</name>
</gene>
<keyword evidence="3" id="KW-0418">Kinase</keyword>
<dbReference type="PANTHER" id="PTHR45339">
    <property type="entry name" value="HYBRID SIGNAL TRANSDUCTION HISTIDINE KINASE J"/>
    <property type="match status" value="1"/>
</dbReference>
<dbReference type="PROSITE" id="PS50110">
    <property type="entry name" value="RESPONSE_REGULATORY"/>
    <property type="match status" value="1"/>
</dbReference>
<dbReference type="InterPro" id="IPR011006">
    <property type="entry name" value="CheY-like_superfamily"/>
</dbReference>
<dbReference type="CDD" id="cd17546">
    <property type="entry name" value="REC_hyHK_CKI1_RcsC-like"/>
    <property type="match status" value="1"/>
</dbReference>
<dbReference type="GO" id="GO:0000160">
    <property type="term" value="P:phosphorelay signal transduction system"/>
    <property type="evidence" value="ECO:0007669"/>
    <property type="project" value="InterPro"/>
</dbReference>
<dbReference type="InterPro" id="IPR001789">
    <property type="entry name" value="Sig_transdc_resp-reg_receiver"/>
</dbReference>
<dbReference type="EC" id="2.7.13.3" evidence="3"/>
<organism evidence="3">
    <name type="scientific">bioreactor metagenome</name>
    <dbReference type="NCBI Taxonomy" id="1076179"/>
    <lineage>
        <taxon>unclassified sequences</taxon>
        <taxon>metagenomes</taxon>
        <taxon>ecological metagenomes</taxon>
    </lineage>
</organism>
<proteinExistence type="predicted"/>
<sequence>MPEMDGYEAMQHIRKNPRYINLPIIAVTAKSLKEEREKCIARGADDYISKPVDYDNLIRIIKAWINKQSI</sequence>
<dbReference type="PANTHER" id="PTHR45339:SF3">
    <property type="entry name" value="HISTIDINE KINASE"/>
    <property type="match status" value="1"/>
</dbReference>
<protein>
    <submittedName>
        <fullName evidence="3">Sensor histidine kinase RcsC</fullName>
        <ecNumber evidence="3">2.7.13.3</ecNumber>
    </submittedName>
</protein>
<dbReference type="EMBL" id="VSSQ01051023">
    <property type="protein sequence ID" value="MPN05108.1"/>
    <property type="molecule type" value="Genomic_DNA"/>
</dbReference>
<reference evidence="3" key="1">
    <citation type="submission" date="2019-08" db="EMBL/GenBank/DDBJ databases">
        <authorList>
            <person name="Kucharzyk K."/>
            <person name="Murdoch R.W."/>
            <person name="Higgins S."/>
            <person name="Loffler F."/>
        </authorList>
    </citation>
    <scope>NUCLEOTIDE SEQUENCE</scope>
</reference>
<name>A0A645ESW4_9ZZZZ</name>